<dbReference type="GO" id="GO:0005886">
    <property type="term" value="C:plasma membrane"/>
    <property type="evidence" value="ECO:0007669"/>
    <property type="project" value="UniProtKB-SubCell"/>
</dbReference>
<name>A0A9X1WSX5_9BACL</name>
<dbReference type="PANTHER" id="PTHR34220">
    <property type="entry name" value="SENSOR HISTIDINE KINASE YPDA"/>
    <property type="match status" value="1"/>
</dbReference>
<evidence type="ECO:0000256" key="2">
    <source>
        <dbReference type="ARBA" id="ARBA00022475"/>
    </source>
</evidence>
<keyword evidence="4 6" id="KW-1133">Transmembrane helix</keyword>
<organism evidence="10 11">
    <name type="scientific">Paenibacillus mangrovi</name>
    <dbReference type="NCBI Taxonomy" id="2931978"/>
    <lineage>
        <taxon>Bacteria</taxon>
        <taxon>Bacillati</taxon>
        <taxon>Bacillota</taxon>
        <taxon>Bacilli</taxon>
        <taxon>Bacillales</taxon>
        <taxon>Paenibacillaceae</taxon>
        <taxon>Paenibacillus</taxon>
    </lineage>
</organism>
<accession>A0A9X1WSX5</accession>
<dbReference type="EMBL" id="JALIRP010000009">
    <property type="protein sequence ID" value="MCJ8014111.1"/>
    <property type="molecule type" value="Genomic_DNA"/>
</dbReference>
<dbReference type="Pfam" id="PF06580">
    <property type="entry name" value="His_kinase"/>
    <property type="match status" value="1"/>
</dbReference>
<evidence type="ECO:0000256" key="5">
    <source>
        <dbReference type="ARBA" id="ARBA00023136"/>
    </source>
</evidence>
<evidence type="ECO:0000256" key="6">
    <source>
        <dbReference type="SAM" id="Phobius"/>
    </source>
</evidence>
<evidence type="ECO:0000256" key="3">
    <source>
        <dbReference type="ARBA" id="ARBA00022692"/>
    </source>
</evidence>
<evidence type="ECO:0000259" key="7">
    <source>
        <dbReference type="Pfam" id="PF02518"/>
    </source>
</evidence>
<dbReference type="Pfam" id="PF02518">
    <property type="entry name" value="HATPase_c"/>
    <property type="match status" value="1"/>
</dbReference>
<dbReference type="Gene3D" id="3.30.565.10">
    <property type="entry name" value="Histidine kinase-like ATPase, C-terminal domain"/>
    <property type="match status" value="1"/>
</dbReference>
<dbReference type="InterPro" id="IPR010559">
    <property type="entry name" value="Sig_transdc_His_kin_internal"/>
</dbReference>
<feature type="domain" description="Histidine kinase/HSP90-like ATPase" evidence="7">
    <location>
        <begin position="436"/>
        <end position="539"/>
    </location>
</feature>
<dbReference type="Gene3D" id="3.30.450.20">
    <property type="entry name" value="PAS domain"/>
    <property type="match status" value="2"/>
</dbReference>
<keyword evidence="10" id="KW-0808">Transferase</keyword>
<dbReference type="InterPro" id="IPR033479">
    <property type="entry name" value="dCache_1"/>
</dbReference>
<dbReference type="AlphaFoldDB" id="A0A9X1WSX5"/>
<keyword evidence="2" id="KW-1003">Cell membrane</keyword>
<reference evidence="10" key="1">
    <citation type="submission" date="2022-04" db="EMBL/GenBank/DDBJ databases">
        <title>Paenibacillus mangrovi sp. nov., a novel endophytic bacterium isolated from bark of Kandelia candel.</title>
        <authorList>
            <person name="Tuo L."/>
        </authorList>
    </citation>
    <scope>NUCLEOTIDE SEQUENCE</scope>
    <source>
        <strain evidence="10">KQZ6P-2</strain>
    </source>
</reference>
<keyword evidence="5 6" id="KW-0472">Membrane</keyword>
<keyword evidence="3 6" id="KW-0812">Transmembrane</keyword>
<feature type="domain" description="Signal transduction histidine kinase internal region" evidence="9">
    <location>
        <begin position="336"/>
        <end position="407"/>
    </location>
</feature>
<dbReference type="PANTHER" id="PTHR34220:SF7">
    <property type="entry name" value="SENSOR HISTIDINE KINASE YPDA"/>
    <property type="match status" value="1"/>
</dbReference>
<dbReference type="GO" id="GO:0000155">
    <property type="term" value="F:phosphorelay sensor kinase activity"/>
    <property type="evidence" value="ECO:0007669"/>
    <property type="project" value="InterPro"/>
</dbReference>
<dbReference type="Pfam" id="PF02743">
    <property type="entry name" value="dCache_1"/>
    <property type="match status" value="1"/>
</dbReference>
<dbReference type="Proteomes" id="UP001139347">
    <property type="component" value="Unassembled WGS sequence"/>
</dbReference>
<feature type="domain" description="Cache" evidence="8">
    <location>
        <begin position="2"/>
        <end position="229"/>
    </location>
</feature>
<evidence type="ECO:0000256" key="4">
    <source>
        <dbReference type="ARBA" id="ARBA00022989"/>
    </source>
</evidence>
<proteinExistence type="predicted"/>
<dbReference type="InterPro" id="IPR036890">
    <property type="entry name" value="HATPase_C_sf"/>
</dbReference>
<evidence type="ECO:0000313" key="11">
    <source>
        <dbReference type="Proteomes" id="UP001139347"/>
    </source>
</evidence>
<keyword evidence="10" id="KW-0418">Kinase</keyword>
<dbReference type="InterPro" id="IPR050640">
    <property type="entry name" value="Bact_2-comp_sensor_kinase"/>
</dbReference>
<evidence type="ECO:0000256" key="1">
    <source>
        <dbReference type="ARBA" id="ARBA00004651"/>
    </source>
</evidence>
<dbReference type="Gene3D" id="6.10.340.10">
    <property type="match status" value="1"/>
</dbReference>
<feature type="transmembrane region" description="Helical" evidence="6">
    <location>
        <begin position="244"/>
        <end position="266"/>
    </location>
</feature>
<keyword evidence="11" id="KW-1185">Reference proteome</keyword>
<evidence type="ECO:0000259" key="9">
    <source>
        <dbReference type="Pfam" id="PF06580"/>
    </source>
</evidence>
<dbReference type="InterPro" id="IPR003594">
    <property type="entry name" value="HATPase_dom"/>
</dbReference>
<evidence type="ECO:0000259" key="8">
    <source>
        <dbReference type="Pfam" id="PF02743"/>
    </source>
</evidence>
<sequence length="544" mass="62651">MANIDFYFNEVEQTLRDASTNPAIQSGVKGKAPSTMQDYLDNIREVQYFLNDLTIFRPDIDDIIIVGADGKAYDSANKSVRPTYDFSQAAWFPDLSHVTDQIVFVGPHMQDYYYDHQAMSTQTVSAVSPIWDLRKSKYQIGAVIVNINMSKISSILERLEITPAPRIFILDNQYDLVYANTNDSEFPSSNQFLQQLNTSYASGYLMEGTGANQQLLVYSHSKINNWSIVLGIPISEVTKKISQFRWILVLIFIIFVPIVWFIVYFISSRITFPIKKLMSQMVGIEKLIEHSKLVGRNMPRSYYEIDVLSQHFNKMVYKINSLIDETYRLELEQKDSELRALQARINPHFLYNSLQAIKSLAMLGRNTEVSRVVTSLGHLFRYTIGKEDYMVSVQEELTHLRHYMDIQIQLLSQNCEFDIEMDERLHNCKVPRLSIQPIVENSFFHAFHQMDRKYRVRITGHVQGDQAVIDIWDNGSGIEADRLAHLLASLEAATGDQGNHIALVNVHRRLKHKFGKAYGLSLDSRAGEWTNVRLTLPFRDNHDQ</sequence>
<dbReference type="SUPFAM" id="SSF55874">
    <property type="entry name" value="ATPase domain of HSP90 chaperone/DNA topoisomerase II/histidine kinase"/>
    <property type="match status" value="1"/>
</dbReference>
<comment type="subcellular location">
    <subcellularLocation>
        <location evidence="1">Cell membrane</location>
        <topology evidence="1">Multi-pass membrane protein</topology>
    </subcellularLocation>
</comment>
<protein>
    <submittedName>
        <fullName evidence="10">Histidine kinase</fullName>
    </submittedName>
</protein>
<evidence type="ECO:0000313" key="10">
    <source>
        <dbReference type="EMBL" id="MCJ8014111.1"/>
    </source>
</evidence>
<gene>
    <name evidence="10" type="ORF">MUG84_20575</name>
</gene>
<comment type="caution">
    <text evidence="10">The sequence shown here is derived from an EMBL/GenBank/DDBJ whole genome shotgun (WGS) entry which is preliminary data.</text>
</comment>